<protein>
    <submittedName>
        <fullName evidence="1">Uncharacterized protein</fullName>
    </submittedName>
</protein>
<name>A0ACB9DL02_ARCLA</name>
<keyword evidence="2" id="KW-1185">Reference proteome</keyword>
<organism evidence="1 2">
    <name type="scientific">Arctium lappa</name>
    <name type="common">Greater burdock</name>
    <name type="synonym">Lappa major</name>
    <dbReference type="NCBI Taxonomy" id="4217"/>
    <lineage>
        <taxon>Eukaryota</taxon>
        <taxon>Viridiplantae</taxon>
        <taxon>Streptophyta</taxon>
        <taxon>Embryophyta</taxon>
        <taxon>Tracheophyta</taxon>
        <taxon>Spermatophyta</taxon>
        <taxon>Magnoliopsida</taxon>
        <taxon>eudicotyledons</taxon>
        <taxon>Gunneridae</taxon>
        <taxon>Pentapetalae</taxon>
        <taxon>asterids</taxon>
        <taxon>campanulids</taxon>
        <taxon>Asterales</taxon>
        <taxon>Asteraceae</taxon>
        <taxon>Carduoideae</taxon>
        <taxon>Cardueae</taxon>
        <taxon>Arctiinae</taxon>
        <taxon>Arctium</taxon>
    </lineage>
</organism>
<proteinExistence type="predicted"/>
<evidence type="ECO:0000313" key="2">
    <source>
        <dbReference type="Proteomes" id="UP001055879"/>
    </source>
</evidence>
<dbReference type="Proteomes" id="UP001055879">
    <property type="component" value="Linkage Group LG03"/>
</dbReference>
<dbReference type="EMBL" id="CM042049">
    <property type="protein sequence ID" value="KAI3747212.1"/>
    <property type="molecule type" value="Genomic_DNA"/>
</dbReference>
<comment type="caution">
    <text evidence="1">The sequence shown here is derived from an EMBL/GenBank/DDBJ whole genome shotgun (WGS) entry which is preliminary data.</text>
</comment>
<reference evidence="1 2" key="2">
    <citation type="journal article" date="2022" name="Mol. Ecol. Resour.">
        <title>The genomes of chicory, endive, great burdock and yacon provide insights into Asteraceae paleo-polyploidization history and plant inulin production.</title>
        <authorList>
            <person name="Fan W."/>
            <person name="Wang S."/>
            <person name="Wang H."/>
            <person name="Wang A."/>
            <person name="Jiang F."/>
            <person name="Liu H."/>
            <person name="Zhao H."/>
            <person name="Xu D."/>
            <person name="Zhang Y."/>
        </authorList>
    </citation>
    <scope>NUCLEOTIDE SEQUENCE [LARGE SCALE GENOMIC DNA]</scope>
    <source>
        <strain evidence="2">cv. Niubang</strain>
    </source>
</reference>
<sequence>MWGYGTTRYQSSLLFGLPTKRFHWPIDQVFSHLILAELWDENRERFGNRLRSWKSVDDPSIGGFSVRVDTEGYPQGIQWQGKAIQFRVGPWDGLKWSGMLALKENPIFTFEFVLNRYSH</sequence>
<accession>A0ACB9DL02</accession>
<evidence type="ECO:0000313" key="1">
    <source>
        <dbReference type="EMBL" id="KAI3747212.1"/>
    </source>
</evidence>
<gene>
    <name evidence="1" type="ORF">L6452_09663</name>
</gene>
<reference evidence="2" key="1">
    <citation type="journal article" date="2022" name="Mol. Ecol. Resour.">
        <title>The genomes of chicory, endive, great burdock and yacon provide insights into Asteraceae palaeo-polyploidization history and plant inulin production.</title>
        <authorList>
            <person name="Fan W."/>
            <person name="Wang S."/>
            <person name="Wang H."/>
            <person name="Wang A."/>
            <person name="Jiang F."/>
            <person name="Liu H."/>
            <person name="Zhao H."/>
            <person name="Xu D."/>
            <person name="Zhang Y."/>
        </authorList>
    </citation>
    <scope>NUCLEOTIDE SEQUENCE [LARGE SCALE GENOMIC DNA]</scope>
    <source>
        <strain evidence="2">cv. Niubang</strain>
    </source>
</reference>